<accession>A0ABS1CHS5</accession>
<reference evidence="1 2" key="1">
    <citation type="journal article" date="2020" name="Microorganisms">
        <title>Osmotic Adaptation and Compatible Solute Biosynthesis of Phototrophic Bacteria as Revealed from Genome Analyses.</title>
        <authorList>
            <person name="Imhoff J.F."/>
            <person name="Rahn T."/>
            <person name="Kunzel S."/>
            <person name="Keller A."/>
            <person name="Neulinger S.C."/>
        </authorList>
    </citation>
    <scope>NUCLEOTIDE SEQUENCE [LARGE SCALE GENOMIC DNA]</scope>
    <source>
        <strain evidence="1 2">DSM 6210</strain>
    </source>
</reference>
<dbReference type="EMBL" id="NRRV01000023">
    <property type="protein sequence ID" value="MBK1631258.1"/>
    <property type="molecule type" value="Genomic_DNA"/>
</dbReference>
<protein>
    <recommendedName>
        <fullName evidence="3">BrnA antitoxin family protein</fullName>
    </recommendedName>
</protein>
<evidence type="ECO:0000313" key="1">
    <source>
        <dbReference type="EMBL" id="MBK1631258.1"/>
    </source>
</evidence>
<gene>
    <name evidence="1" type="ORF">CKO31_11005</name>
</gene>
<keyword evidence="2" id="KW-1185">Reference proteome</keyword>
<dbReference type="RefSeq" id="WP_200237205.1">
    <property type="nucleotide sequence ID" value="NZ_NRRV01000023.1"/>
</dbReference>
<proteinExistence type="predicted"/>
<comment type="caution">
    <text evidence="1">The sequence shown here is derived from an EMBL/GenBank/DDBJ whole genome shotgun (WGS) entry which is preliminary data.</text>
</comment>
<dbReference type="Proteomes" id="UP000748752">
    <property type="component" value="Unassembled WGS sequence"/>
</dbReference>
<sequence length="84" mass="9329">MSDSVTNSDDIEDDLRPEYDFDFSKAVRGKHYDAYHRSTNVVVLDPDVAAAFQNSEAVNAALRSMLQFAERTAQLTTETPNDSG</sequence>
<organism evidence="1 2">
    <name type="scientific">Thiohalocapsa halophila</name>
    <dbReference type="NCBI Taxonomy" id="69359"/>
    <lineage>
        <taxon>Bacteria</taxon>
        <taxon>Pseudomonadati</taxon>
        <taxon>Pseudomonadota</taxon>
        <taxon>Gammaproteobacteria</taxon>
        <taxon>Chromatiales</taxon>
        <taxon>Chromatiaceae</taxon>
        <taxon>Thiohalocapsa</taxon>
    </lineage>
</organism>
<evidence type="ECO:0000313" key="2">
    <source>
        <dbReference type="Proteomes" id="UP000748752"/>
    </source>
</evidence>
<evidence type="ECO:0008006" key="3">
    <source>
        <dbReference type="Google" id="ProtNLM"/>
    </source>
</evidence>
<name>A0ABS1CHS5_9GAMM</name>